<evidence type="ECO:0000313" key="2">
    <source>
        <dbReference type="Proteomes" id="UP000070578"/>
    </source>
</evidence>
<comment type="caution">
    <text evidence="1">The sequence shown here is derived from an EMBL/GenBank/DDBJ whole genome shotgun (WGS) entry which is preliminary data.</text>
</comment>
<sequence length="62" mass="6855">MTGHSGFPEFAGMTCQFFDFPLPHSEIHDTLAVIANKVKQSSKTKCIFLNHLDCHVGFASSQ</sequence>
<name>A0A139BVJ0_9PROT</name>
<dbReference type="AlphaFoldDB" id="A0A139BVJ0"/>
<reference evidence="1 2" key="1">
    <citation type="submission" date="2016-02" db="EMBL/GenBank/DDBJ databases">
        <authorList>
            <person name="Wen L."/>
            <person name="He K."/>
            <person name="Yang H."/>
        </authorList>
    </citation>
    <scope>NUCLEOTIDE SEQUENCE [LARGE SCALE GENOMIC DNA]</scope>
    <source>
        <strain evidence="1">ShG14-8</strain>
    </source>
</reference>
<accession>A0A139BVJ0</accession>
<protein>
    <submittedName>
        <fullName evidence="1">Uncharacterized protein</fullName>
    </submittedName>
</protein>
<dbReference type="Proteomes" id="UP000070578">
    <property type="component" value="Unassembled WGS sequence"/>
</dbReference>
<organism evidence="1 2">
    <name type="scientific">Candidatus Gallionella acididurans</name>
    <dbReference type="NCBI Taxonomy" id="1796491"/>
    <lineage>
        <taxon>Bacteria</taxon>
        <taxon>Pseudomonadati</taxon>
        <taxon>Pseudomonadota</taxon>
        <taxon>Betaproteobacteria</taxon>
        <taxon>Nitrosomonadales</taxon>
        <taxon>Gallionellaceae</taxon>
        <taxon>Gallionella</taxon>
    </lineage>
</organism>
<reference evidence="1 2" key="2">
    <citation type="submission" date="2016-03" db="EMBL/GenBank/DDBJ databases">
        <title>New uncultured bacterium of the family Gallionellaceae from acid mine drainage: description and reconstruction of genome based on metagenomic analysis of microbial community.</title>
        <authorList>
            <person name="Kadnikov V."/>
            <person name="Ivasenko D."/>
            <person name="Beletsky A."/>
            <person name="Mardanov A."/>
            <person name="Danilova E."/>
            <person name="Pimenov N."/>
            <person name="Karnachuk O."/>
            <person name="Ravin N."/>
        </authorList>
    </citation>
    <scope>NUCLEOTIDE SEQUENCE [LARGE SCALE GENOMIC DNA]</scope>
    <source>
        <strain evidence="1">ShG14-8</strain>
    </source>
</reference>
<dbReference type="EMBL" id="LSLI01000013">
    <property type="protein sequence ID" value="KXS33002.1"/>
    <property type="molecule type" value="Genomic_DNA"/>
</dbReference>
<gene>
    <name evidence="1" type="ORF">AWT59_0845</name>
</gene>
<proteinExistence type="predicted"/>
<evidence type="ECO:0000313" key="1">
    <source>
        <dbReference type="EMBL" id="KXS33002.1"/>
    </source>
</evidence>